<keyword evidence="3" id="KW-1185">Reference proteome</keyword>
<keyword evidence="1" id="KW-0732">Signal</keyword>
<gene>
    <name evidence="2" type="ORF">NC797_16535</name>
</gene>
<accession>A0A9X3WUX7</accession>
<dbReference type="EMBL" id="JAMQKB010000030">
    <property type="protein sequence ID" value="MDC3426105.1"/>
    <property type="molecule type" value="Genomic_DNA"/>
</dbReference>
<feature type="signal peptide" evidence="1">
    <location>
        <begin position="1"/>
        <end position="23"/>
    </location>
</feature>
<organism evidence="2 3">
    <name type="scientific">Terrihalobacillus insolitus</name>
    <dbReference type="NCBI Taxonomy" id="2950438"/>
    <lineage>
        <taxon>Bacteria</taxon>
        <taxon>Bacillati</taxon>
        <taxon>Bacillota</taxon>
        <taxon>Bacilli</taxon>
        <taxon>Bacillales</taxon>
        <taxon>Bacillaceae</taxon>
        <taxon>Terrihalobacillus</taxon>
    </lineage>
</organism>
<dbReference type="AlphaFoldDB" id="A0A9X3WUX7"/>
<evidence type="ECO:0000313" key="2">
    <source>
        <dbReference type="EMBL" id="MDC3426105.1"/>
    </source>
</evidence>
<evidence type="ECO:0000256" key="1">
    <source>
        <dbReference type="SAM" id="SignalP"/>
    </source>
</evidence>
<protein>
    <recommendedName>
        <fullName evidence="4">F5/8 type C domain-containing protein</fullName>
    </recommendedName>
</protein>
<proteinExistence type="predicted"/>
<name>A0A9X3WUX7_9BACI</name>
<dbReference type="RefSeq" id="WP_272437925.1">
    <property type="nucleotide sequence ID" value="NZ_JAMQKB010000030.1"/>
</dbReference>
<evidence type="ECO:0008006" key="4">
    <source>
        <dbReference type="Google" id="ProtNLM"/>
    </source>
</evidence>
<reference evidence="2" key="1">
    <citation type="submission" date="2022-06" db="EMBL/GenBank/DDBJ databases">
        <title>Aquibacillus sp. a new bacterium isolated from soil saline samples.</title>
        <authorList>
            <person name="Galisteo C."/>
            <person name="De La Haba R."/>
            <person name="Sanchez-Porro C."/>
            <person name="Ventosa A."/>
        </authorList>
    </citation>
    <scope>NUCLEOTIDE SEQUENCE</scope>
    <source>
        <strain evidence="2">3ASR75-11</strain>
    </source>
</reference>
<evidence type="ECO:0000313" key="3">
    <source>
        <dbReference type="Proteomes" id="UP001145050"/>
    </source>
</evidence>
<feature type="chain" id="PRO_5040855742" description="F5/8 type C domain-containing protein" evidence="1">
    <location>
        <begin position="24"/>
        <end position="177"/>
    </location>
</feature>
<comment type="caution">
    <text evidence="2">The sequence shown here is derived from an EMBL/GenBank/DDBJ whole genome shotgun (WGS) entry which is preliminary data.</text>
</comment>
<sequence length="177" mass="18519">MRKKVFLMLGVLLALAVTSVSYAATNAAKSVTVNSGQFATVTAASGTDGPTGIVDFPNWKPAKGVSGTTGKSDLYIIDPNSYTGDVYGTLYLGNAGDLAKNYSFLNLNVKIYGKSDSATSWTEVETTVLSLANGFITFTLSGGFDSYAVSISSGSYYAISTDATDGSLSPDFYVEIK</sequence>
<dbReference type="Proteomes" id="UP001145050">
    <property type="component" value="Unassembled WGS sequence"/>
</dbReference>